<keyword evidence="4 5" id="KW-0238">DNA-binding</keyword>
<evidence type="ECO:0000256" key="3">
    <source>
        <dbReference type="ARBA" id="ARBA00022833"/>
    </source>
</evidence>
<evidence type="ECO:0000313" key="7">
    <source>
        <dbReference type="EMBL" id="KAH7984737.1"/>
    </source>
</evidence>
<reference evidence="7" key="1">
    <citation type="journal article" date="2020" name="Cell">
        <title>Large-Scale Comparative Analyses of Tick Genomes Elucidate Their Genetic Diversity and Vector Capacities.</title>
        <authorList>
            <consortium name="Tick Genome and Microbiome Consortium (TIGMIC)"/>
            <person name="Jia N."/>
            <person name="Wang J."/>
            <person name="Shi W."/>
            <person name="Du L."/>
            <person name="Sun Y."/>
            <person name="Zhan W."/>
            <person name="Jiang J.F."/>
            <person name="Wang Q."/>
            <person name="Zhang B."/>
            <person name="Ji P."/>
            <person name="Bell-Sakyi L."/>
            <person name="Cui X.M."/>
            <person name="Yuan T.T."/>
            <person name="Jiang B.G."/>
            <person name="Yang W.F."/>
            <person name="Lam T.T."/>
            <person name="Chang Q.C."/>
            <person name="Ding S.J."/>
            <person name="Wang X.J."/>
            <person name="Zhu J.G."/>
            <person name="Ruan X.D."/>
            <person name="Zhao L."/>
            <person name="Wei J.T."/>
            <person name="Ye R.Z."/>
            <person name="Que T.C."/>
            <person name="Du C.H."/>
            <person name="Zhou Y.H."/>
            <person name="Cheng J.X."/>
            <person name="Dai P.F."/>
            <person name="Guo W.B."/>
            <person name="Han X.H."/>
            <person name="Huang E.J."/>
            <person name="Li L.F."/>
            <person name="Wei W."/>
            <person name="Gao Y.C."/>
            <person name="Liu J.Z."/>
            <person name="Shao H.Z."/>
            <person name="Wang X."/>
            <person name="Wang C.C."/>
            <person name="Yang T.C."/>
            <person name="Huo Q.B."/>
            <person name="Li W."/>
            <person name="Chen H.Y."/>
            <person name="Chen S.E."/>
            <person name="Zhou L.G."/>
            <person name="Ni X.B."/>
            <person name="Tian J.H."/>
            <person name="Sheng Y."/>
            <person name="Liu T."/>
            <person name="Pan Y.S."/>
            <person name="Xia L.Y."/>
            <person name="Li J."/>
            <person name="Zhao F."/>
            <person name="Cao W.C."/>
        </authorList>
    </citation>
    <scope>NUCLEOTIDE SEQUENCE</scope>
    <source>
        <strain evidence="7">Rsan-2018</strain>
    </source>
</reference>
<evidence type="ECO:0000256" key="4">
    <source>
        <dbReference type="ARBA" id="ARBA00023125"/>
    </source>
</evidence>
<comment type="caution">
    <text evidence="7">The sequence shown here is derived from an EMBL/GenBank/DDBJ whole genome shotgun (WGS) entry which is preliminary data.</text>
</comment>
<dbReference type="GO" id="GO:0008270">
    <property type="term" value="F:zinc ion binding"/>
    <property type="evidence" value="ECO:0007669"/>
    <property type="project" value="UniProtKB-KW"/>
</dbReference>
<keyword evidence="8" id="KW-1185">Reference proteome</keyword>
<accession>A0A9D4TC51</accession>
<keyword evidence="1" id="KW-0479">Metal-binding</keyword>
<dbReference type="AlphaFoldDB" id="A0A9D4TC51"/>
<keyword evidence="2 5" id="KW-0863">Zinc-finger</keyword>
<dbReference type="SUPFAM" id="SSF57716">
    <property type="entry name" value="Glucocorticoid receptor-like (DNA-binding domain)"/>
    <property type="match status" value="1"/>
</dbReference>
<protein>
    <recommendedName>
        <fullName evidence="6">THAP-type domain-containing protein</fullName>
    </recommendedName>
</protein>
<dbReference type="GO" id="GO:0003677">
    <property type="term" value="F:DNA binding"/>
    <property type="evidence" value="ECO:0007669"/>
    <property type="project" value="UniProtKB-UniRule"/>
</dbReference>
<dbReference type="InterPro" id="IPR006612">
    <property type="entry name" value="THAP_Znf"/>
</dbReference>
<organism evidence="7 8">
    <name type="scientific">Rhipicephalus sanguineus</name>
    <name type="common">Brown dog tick</name>
    <name type="synonym">Ixodes sanguineus</name>
    <dbReference type="NCBI Taxonomy" id="34632"/>
    <lineage>
        <taxon>Eukaryota</taxon>
        <taxon>Metazoa</taxon>
        <taxon>Ecdysozoa</taxon>
        <taxon>Arthropoda</taxon>
        <taxon>Chelicerata</taxon>
        <taxon>Arachnida</taxon>
        <taxon>Acari</taxon>
        <taxon>Parasitiformes</taxon>
        <taxon>Ixodida</taxon>
        <taxon>Ixodoidea</taxon>
        <taxon>Ixodidae</taxon>
        <taxon>Rhipicephalinae</taxon>
        <taxon>Rhipicephalus</taxon>
        <taxon>Rhipicephalus</taxon>
    </lineage>
</organism>
<feature type="domain" description="THAP-type" evidence="6">
    <location>
        <begin position="1"/>
        <end position="98"/>
    </location>
</feature>
<reference evidence="7" key="2">
    <citation type="submission" date="2021-09" db="EMBL/GenBank/DDBJ databases">
        <authorList>
            <person name="Jia N."/>
            <person name="Wang J."/>
            <person name="Shi W."/>
            <person name="Du L."/>
            <person name="Sun Y."/>
            <person name="Zhan W."/>
            <person name="Jiang J."/>
            <person name="Wang Q."/>
            <person name="Zhang B."/>
            <person name="Ji P."/>
            <person name="Sakyi L.B."/>
            <person name="Cui X."/>
            <person name="Yuan T."/>
            <person name="Jiang B."/>
            <person name="Yang W."/>
            <person name="Lam T.T.-Y."/>
            <person name="Chang Q."/>
            <person name="Ding S."/>
            <person name="Wang X."/>
            <person name="Zhu J."/>
            <person name="Ruan X."/>
            <person name="Zhao L."/>
            <person name="Wei J."/>
            <person name="Que T."/>
            <person name="Du C."/>
            <person name="Cheng J."/>
            <person name="Dai P."/>
            <person name="Han X."/>
            <person name="Huang E."/>
            <person name="Gao Y."/>
            <person name="Liu J."/>
            <person name="Shao H."/>
            <person name="Ye R."/>
            <person name="Li L."/>
            <person name="Wei W."/>
            <person name="Wang X."/>
            <person name="Wang C."/>
            <person name="Huo Q."/>
            <person name="Li W."/>
            <person name="Guo W."/>
            <person name="Chen H."/>
            <person name="Chen S."/>
            <person name="Zhou L."/>
            <person name="Zhou L."/>
            <person name="Ni X."/>
            <person name="Tian J."/>
            <person name="Zhou Y."/>
            <person name="Sheng Y."/>
            <person name="Liu T."/>
            <person name="Pan Y."/>
            <person name="Xia L."/>
            <person name="Li J."/>
            <person name="Zhao F."/>
            <person name="Cao W."/>
        </authorList>
    </citation>
    <scope>NUCLEOTIDE SEQUENCE</scope>
    <source>
        <strain evidence="7">Rsan-2018</strain>
        <tissue evidence="7">Larvae</tissue>
    </source>
</reference>
<evidence type="ECO:0000259" key="6">
    <source>
        <dbReference type="PROSITE" id="PS50950"/>
    </source>
</evidence>
<sequence length="136" mass="15615">MPRTCCVRWIRSGCKGNDEKVSVLWLPRDIERREMRKRAIPRRETGGFTFDSPHVRVCEKHFDESGIVRVHQWLVGGGVVTSQSDVPKLLSDAVQRIFDGLPAYLPIAPPDLRALKPEQERYNIRARARCLEVACF</sequence>
<evidence type="ECO:0000256" key="1">
    <source>
        <dbReference type="ARBA" id="ARBA00022723"/>
    </source>
</evidence>
<dbReference type="EMBL" id="JABSTV010001245">
    <property type="protein sequence ID" value="KAH7984737.1"/>
    <property type="molecule type" value="Genomic_DNA"/>
</dbReference>
<evidence type="ECO:0000313" key="8">
    <source>
        <dbReference type="Proteomes" id="UP000821837"/>
    </source>
</evidence>
<gene>
    <name evidence="7" type="ORF">HPB52_023695</name>
</gene>
<proteinExistence type="predicted"/>
<keyword evidence="3" id="KW-0862">Zinc</keyword>
<evidence type="ECO:0000256" key="2">
    <source>
        <dbReference type="ARBA" id="ARBA00022771"/>
    </source>
</evidence>
<name>A0A9D4TC51_RHISA</name>
<evidence type="ECO:0000256" key="5">
    <source>
        <dbReference type="PROSITE-ProRule" id="PRU00309"/>
    </source>
</evidence>
<dbReference type="PROSITE" id="PS50950">
    <property type="entry name" value="ZF_THAP"/>
    <property type="match status" value="1"/>
</dbReference>
<dbReference type="Proteomes" id="UP000821837">
    <property type="component" value="Chromosome 1"/>
</dbReference>